<sequence>MDHVIDGPLAEDAPAIARVLLTAWIQTYPNRQAGIDEAWIREHRGSVTTPEAIAPWREFIVRAARQPDQFFCRVVRCRGEIVGVLCGRREEETVDLGPMYLLREAQGGGIGGLLMNAFLDWAGEAPMRLWVTACNERAIRFYQRYGLTATGEQQLWRGRLPNLRMVRAPLTDHVTRPRRG</sequence>
<dbReference type="EMBL" id="JAAXPG010000012">
    <property type="protein sequence ID" value="NKY98879.1"/>
    <property type="molecule type" value="Genomic_DNA"/>
</dbReference>
<keyword evidence="2" id="KW-0808">Transferase</keyword>
<keyword evidence="3" id="KW-1185">Reference proteome</keyword>
<reference evidence="2 3" key="1">
    <citation type="submission" date="2020-04" db="EMBL/GenBank/DDBJ databases">
        <title>MicrobeNet Type strains.</title>
        <authorList>
            <person name="Nicholson A.C."/>
        </authorList>
    </citation>
    <scope>NUCLEOTIDE SEQUENCE [LARGE SCALE GENOMIC DNA]</scope>
    <source>
        <strain evidence="2 3">ATCC 23612</strain>
    </source>
</reference>
<organism evidence="2 3">
    <name type="scientific">Nocardiopsis alborubida</name>
    <dbReference type="NCBI Taxonomy" id="146802"/>
    <lineage>
        <taxon>Bacteria</taxon>
        <taxon>Bacillati</taxon>
        <taxon>Actinomycetota</taxon>
        <taxon>Actinomycetes</taxon>
        <taxon>Streptosporangiales</taxon>
        <taxon>Nocardiopsidaceae</taxon>
        <taxon>Nocardiopsis</taxon>
    </lineage>
</organism>
<dbReference type="Pfam" id="PF00583">
    <property type="entry name" value="Acetyltransf_1"/>
    <property type="match status" value="1"/>
</dbReference>
<dbReference type="CDD" id="cd04301">
    <property type="entry name" value="NAT_SF"/>
    <property type="match status" value="1"/>
</dbReference>
<dbReference type="SUPFAM" id="SSF55729">
    <property type="entry name" value="Acyl-CoA N-acyltransferases (Nat)"/>
    <property type="match status" value="1"/>
</dbReference>
<evidence type="ECO:0000259" key="1">
    <source>
        <dbReference type="PROSITE" id="PS51186"/>
    </source>
</evidence>
<dbReference type="Proteomes" id="UP000553209">
    <property type="component" value="Unassembled WGS sequence"/>
</dbReference>
<gene>
    <name evidence="2" type="ORF">HGB44_14590</name>
</gene>
<feature type="domain" description="N-acetyltransferase" evidence="1">
    <location>
        <begin position="25"/>
        <end position="170"/>
    </location>
</feature>
<dbReference type="GO" id="GO:0016747">
    <property type="term" value="F:acyltransferase activity, transferring groups other than amino-acyl groups"/>
    <property type="evidence" value="ECO:0007669"/>
    <property type="project" value="InterPro"/>
</dbReference>
<dbReference type="InterPro" id="IPR000182">
    <property type="entry name" value="GNAT_dom"/>
</dbReference>
<proteinExistence type="predicted"/>
<dbReference type="AlphaFoldDB" id="A0A7X6MD90"/>
<protein>
    <submittedName>
        <fullName evidence="2">GNAT family N-acetyltransferase</fullName>
    </submittedName>
</protein>
<accession>A0A7X6MD90</accession>
<evidence type="ECO:0000313" key="3">
    <source>
        <dbReference type="Proteomes" id="UP000553209"/>
    </source>
</evidence>
<dbReference type="PROSITE" id="PS51186">
    <property type="entry name" value="GNAT"/>
    <property type="match status" value="1"/>
</dbReference>
<name>A0A7X6MD90_9ACTN</name>
<evidence type="ECO:0000313" key="2">
    <source>
        <dbReference type="EMBL" id="NKY98879.1"/>
    </source>
</evidence>
<dbReference type="Gene3D" id="3.40.630.30">
    <property type="match status" value="1"/>
</dbReference>
<dbReference type="RefSeq" id="WP_061078800.1">
    <property type="nucleotide sequence ID" value="NZ_JAAXPG010000012.1"/>
</dbReference>
<dbReference type="InterPro" id="IPR016181">
    <property type="entry name" value="Acyl_CoA_acyltransferase"/>
</dbReference>
<comment type="caution">
    <text evidence="2">The sequence shown here is derived from an EMBL/GenBank/DDBJ whole genome shotgun (WGS) entry which is preliminary data.</text>
</comment>